<comment type="caution">
    <text evidence="2">The sequence shown here is derived from an EMBL/GenBank/DDBJ whole genome shotgun (WGS) entry which is preliminary data.</text>
</comment>
<keyword evidence="1" id="KW-1133">Transmembrane helix</keyword>
<dbReference type="EMBL" id="LAZR01070325">
    <property type="protein sequence ID" value="KKK42488.1"/>
    <property type="molecule type" value="Genomic_DNA"/>
</dbReference>
<reference evidence="2" key="1">
    <citation type="journal article" date="2015" name="Nature">
        <title>Complex archaea that bridge the gap between prokaryotes and eukaryotes.</title>
        <authorList>
            <person name="Spang A."/>
            <person name="Saw J.H."/>
            <person name="Jorgensen S.L."/>
            <person name="Zaremba-Niedzwiedzka K."/>
            <person name="Martijn J."/>
            <person name="Lind A.E."/>
            <person name="van Eijk R."/>
            <person name="Schleper C."/>
            <person name="Guy L."/>
            <person name="Ettema T.J."/>
        </authorList>
    </citation>
    <scope>NUCLEOTIDE SEQUENCE</scope>
</reference>
<proteinExistence type="predicted"/>
<keyword evidence="1" id="KW-0812">Transmembrane</keyword>
<gene>
    <name evidence="2" type="ORF">LCGC14_1693780</name>
</gene>
<sequence>MLKKKAPSFGCIFFIISMSLIIISIVVYSIDETGEEICTINYFKEAKPMTLADVETTIDSVGTCTFITGIEGCEIDDDMRVVDNHNSNMIIGVSTLQKHEIKMHFDEKKGDRLDLSKCRKRIDYL</sequence>
<accession>A0A0F8VDB6</accession>
<organism evidence="2">
    <name type="scientific">marine sediment metagenome</name>
    <dbReference type="NCBI Taxonomy" id="412755"/>
    <lineage>
        <taxon>unclassified sequences</taxon>
        <taxon>metagenomes</taxon>
        <taxon>ecological metagenomes</taxon>
    </lineage>
</organism>
<dbReference type="AlphaFoldDB" id="A0A0F8VDB6"/>
<feature type="transmembrane region" description="Helical" evidence="1">
    <location>
        <begin position="12"/>
        <end position="30"/>
    </location>
</feature>
<evidence type="ECO:0000256" key="1">
    <source>
        <dbReference type="SAM" id="Phobius"/>
    </source>
</evidence>
<name>A0A0F8VDB6_9ZZZZ</name>
<protein>
    <submittedName>
        <fullName evidence="2">Uncharacterized protein</fullName>
    </submittedName>
</protein>
<keyword evidence="1" id="KW-0472">Membrane</keyword>
<evidence type="ECO:0000313" key="2">
    <source>
        <dbReference type="EMBL" id="KKK42488.1"/>
    </source>
</evidence>